<dbReference type="Gene3D" id="2.40.40.20">
    <property type="match status" value="1"/>
</dbReference>
<dbReference type="Gene3D" id="3.10.20.740">
    <property type="match status" value="1"/>
</dbReference>
<dbReference type="SUPFAM" id="SSF54292">
    <property type="entry name" value="2Fe-2S ferredoxin-like"/>
    <property type="match status" value="1"/>
</dbReference>
<dbReference type="GO" id="GO:0008137">
    <property type="term" value="F:NADH dehydrogenase (ubiquinone) activity"/>
    <property type="evidence" value="ECO:0007669"/>
    <property type="project" value="UniProtKB-UniRule"/>
</dbReference>
<dbReference type="SUPFAM" id="SSF54862">
    <property type="entry name" value="4Fe-4S ferredoxins"/>
    <property type="match status" value="1"/>
</dbReference>
<dbReference type="PROSITE" id="PS00642">
    <property type="entry name" value="COMPLEX1_75K_2"/>
    <property type="match status" value="1"/>
</dbReference>
<keyword evidence="9 13" id="KW-0411">Iron-sulfur</keyword>
<dbReference type="EC" id="7.1.1.-" evidence="13"/>
<feature type="domain" description="4Fe-4S Mo/W bis-MGD-type" evidence="15">
    <location>
        <begin position="217"/>
        <end position="273"/>
    </location>
</feature>
<dbReference type="KEGG" id="asip:AQUSIP_05030"/>
<keyword evidence="5 13" id="KW-0874">Quinone</keyword>
<keyword evidence="3 13" id="KW-0004">4Fe-4S</keyword>
<dbReference type="PROSITE" id="PS00641">
    <property type="entry name" value="COMPLEX1_75K_1"/>
    <property type="match status" value="1"/>
</dbReference>
<dbReference type="FunFam" id="3.10.20.740:FF:000001">
    <property type="entry name" value="NADH-quinone oxidoreductase subunit G"/>
    <property type="match status" value="1"/>
</dbReference>
<keyword evidence="10 13" id="KW-0520">NAD</keyword>
<dbReference type="PANTHER" id="PTHR43105:SF13">
    <property type="entry name" value="NADH-UBIQUINONE OXIDOREDUCTASE 75 KDA SUBUNIT, MITOCHONDRIAL"/>
    <property type="match status" value="1"/>
</dbReference>
<dbReference type="InterPro" id="IPR000283">
    <property type="entry name" value="NADH_UbQ_OxRdtase_75kDa_su_CS"/>
</dbReference>
<dbReference type="CDD" id="cd00207">
    <property type="entry name" value="fer2"/>
    <property type="match status" value="1"/>
</dbReference>
<dbReference type="InterPro" id="IPR009010">
    <property type="entry name" value="Asp_de-COase-like_dom_sf"/>
</dbReference>
<dbReference type="GO" id="GO:1990204">
    <property type="term" value="C:oxidoreductase complex"/>
    <property type="evidence" value="ECO:0007669"/>
    <property type="project" value="UniProtKB-ARBA"/>
</dbReference>
<comment type="subunit">
    <text evidence="11">Composed of 13 different subunits. Subunits NuoCD, E, F, and G constitute the peripheral sector of the complex.</text>
</comment>
<dbReference type="SMART" id="SM00929">
    <property type="entry name" value="NADH-G_4Fe-4S_3"/>
    <property type="match status" value="1"/>
</dbReference>
<evidence type="ECO:0000313" key="18">
    <source>
        <dbReference type="Proteomes" id="UP000324194"/>
    </source>
</evidence>
<dbReference type="RefSeq" id="WP_148338306.1">
    <property type="nucleotide sequence ID" value="NZ_LR699119.1"/>
</dbReference>
<dbReference type="InterPro" id="IPR050123">
    <property type="entry name" value="Prok_molybdopt-oxidoreductase"/>
</dbReference>
<dbReference type="InterPro" id="IPR054351">
    <property type="entry name" value="NADH_UbQ_OxRdtase_ferredoxin"/>
</dbReference>
<dbReference type="Gene3D" id="3.40.228.10">
    <property type="entry name" value="Dimethylsulfoxide Reductase, domain 2"/>
    <property type="match status" value="1"/>
</dbReference>
<dbReference type="PROSITE" id="PS00643">
    <property type="entry name" value="COMPLEX1_75K_3"/>
    <property type="match status" value="1"/>
</dbReference>
<dbReference type="GO" id="GO:0048038">
    <property type="term" value="F:quinone binding"/>
    <property type="evidence" value="ECO:0007669"/>
    <property type="project" value="UniProtKB-UniRule"/>
</dbReference>
<reference evidence="17 18" key="1">
    <citation type="submission" date="2019-08" db="EMBL/GenBank/DDBJ databases">
        <authorList>
            <person name="Guy L."/>
        </authorList>
    </citation>
    <scope>NUCLEOTIDE SEQUENCE [LARGE SCALE GENOMIC DNA]</scope>
    <source>
        <strain evidence="17 18">SGT-108</strain>
    </source>
</reference>
<accession>A0A5E4PF24</accession>
<dbReference type="Pfam" id="PF10588">
    <property type="entry name" value="NADH-G_4Fe-4S_3"/>
    <property type="match status" value="1"/>
</dbReference>
<keyword evidence="7 13" id="KW-1278">Translocase</keyword>
<evidence type="ECO:0000256" key="4">
    <source>
        <dbReference type="ARBA" id="ARBA00022714"/>
    </source>
</evidence>
<protein>
    <recommendedName>
        <fullName evidence="13">NADH-quinone oxidoreductase</fullName>
        <ecNumber evidence="13">7.1.1.-</ecNumber>
    </recommendedName>
</protein>
<evidence type="ECO:0000256" key="7">
    <source>
        <dbReference type="ARBA" id="ARBA00022967"/>
    </source>
</evidence>
<dbReference type="Gene3D" id="3.30.70.20">
    <property type="match status" value="1"/>
</dbReference>
<evidence type="ECO:0000259" key="16">
    <source>
        <dbReference type="PROSITE" id="PS51839"/>
    </source>
</evidence>
<dbReference type="AlphaFoldDB" id="A0A5E4PF24"/>
<keyword evidence="8 13" id="KW-0408">Iron</keyword>
<comment type="similarity">
    <text evidence="2 13">Belongs to the complex I 75 kDa subunit family.</text>
</comment>
<evidence type="ECO:0000256" key="9">
    <source>
        <dbReference type="ARBA" id="ARBA00023014"/>
    </source>
</evidence>
<dbReference type="Pfam" id="PF00384">
    <property type="entry name" value="Molybdopterin"/>
    <property type="match status" value="1"/>
</dbReference>
<dbReference type="GO" id="GO:0016651">
    <property type="term" value="F:oxidoreductase activity, acting on NAD(P)H"/>
    <property type="evidence" value="ECO:0007669"/>
    <property type="project" value="InterPro"/>
</dbReference>
<comment type="cofactor">
    <cofactor evidence="13">
        <name>[2Fe-2S] cluster</name>
        <dbReference type="ChEBI" id="CHEBI:190135"/>
    </cofactor>
    <text evidence="13">Binds 1 [2Fe-2S] cluster per subunit.</text>
</comment>
<dbReference type="GO" id="GO:0046872">
    <property type="term" value="F:metal ion binding"/>
    <property type="evidence" value="ECO:0007669"/>
    <property type="project" value="UniProtKB-UniRule"/>
</dbReference>
<dbReference type="GO" id="GO:0043546">
    <property type="term" value="F:molybdopterin cofactor binding"/>
    <property type="evidence" value="ECO:0007669"/>
    <property type="project" value="InterPro"/>
</dbReference>
<evidence type="ECO:0000256" key="11">
    <source>
        <dbReference type="ARBA" id="ARBA00026021"/>
    </source>
</evidence>
<dbReference type="GO" id="GO:0016020">
    <property type="term" value="C:membrane"/>
    <property type="evidence" value="ECO:0007669"/>
    <property type="project" value="InterPro"/>
</dbReference>
<dbReference type="OrthoDB" id="9810782at2"/>
<dbReference type="PANTHER" id="PTHR43105">
    <property type="entry name" value="RESPIRATORY NITRATE REDUCTASE"/>
    <property type="match status" value="1"/>
</dbReference>
<dbReference type="PROSITE" id="PS51839">
    <property type="entry name" value="4FE4S_HC3"/>
    <property type="match status" value="1"/>
</dbReference>
<evidence type="ECO:0000256" key="6">
    <source>
        <dbReference type="ARBA" id="ARBA00022723"/>
    </source>
</evidence>
<keyword evidence="4 13" id="KW-0001">2Fe-2S</keyword>
<dbReference type="SUPFAM" id="SSF50692">
    <property type="entry name" value="ADC-like"/>
    <property type="match status" value="1"/>
</dbReference>
<dbReference type="GO" id="GO:0042773">
    <property type="term" value="P:ATP synthesis coupled electron transport"/>
    <property type="evidence" value="ECO:0007669"/>
    <property type="project" value="InterPro"/>
</dbReference>
<dbReference type="Gene3D" id="3.40.50.740">
    <property type="match status" value="2"/>
</dbReference>
<dbReference type="GO" id="GO:0051537">
    <property type="term" value="F:2 iron, 2 sulfur cluster binding"/>
    <property type="evidence" value="ECO:0007669"/>
    <property type="project" value="UniProtKB-UniRule"/>
</dbReference>
<dbReference type="GO" id="GO:0051539">
    <property type="term" value="F:4 iron, 4 sulfur cluster binding"/>
    <property type="evidence" value="ECO:0007669"/>
    <property type="project" value="UniProtKB-KW"/>
</dbReference>
<dbReference type="InterPro" id="IPR019574">
    <property type="entry name" value="NADH_UbQ_OxRdtase_Gsu_4Fe4S-bd"/>
</dbReference>
<dbReference type="Proteomes" id="UP000324194">
    <property type="component" value="Chromosome 1"/>
</dbReference>
<evidence type="ECO:0000259" key="14">
    <source>
        <dbReference type="PROSITE" id="PS51085"/>
    </source>
</evidence>
<evidence type="ECO:0000313" key="17">
    <source>
        <dbReference type="EMBL" id="VVC75215.1"/>
    </source>
</evidence>
<dbReference type="InterPro" id="IPR010228">
    <property type="entry name" value="NADH_UbQ_OxRdtase_Gsu"/>
</dbReference>
<organism evidence="17 18">
    <name type="scientific">Aquicella siphonis</name>
    <dbReference type="NCBI Taxonomy" id="254247"/>
    <lineage>
        <taxon>Bacteria</taxon>
        <taxon>Pseudomonadati</taxon>
        <taxon>Pseudomonadota</taxon>
        <taxon>Gammaproteobacteria</taxon>
        <taxon>Legionellales</taxon>
        <taxon>Coxiellaceae</taxon>
        <taxon>Aquicella</taxon>
    </lineage>
</organism>
<dbReference type="Pfam" id="PF22151">
    <property type="entry name" value="Fer4_NDSU1"/>
    <property type="match status" value="1"/>
</dbReference>
<dbReference type="PROSITE" id="PS51669">
    <property type="entry name" value="4FE4S_MOW_BIS_MGD"/>
    <property type="match status" value="1"/>
</dbReference>
<dbReference type="NCBIfam" id="TIGR01973">
    <property type="entry name" value="NuoG"/>
    <property type="match status" value="1"/>
</dbReference>
<evidence type="ECO:0000256" key="13">
    <source>
        <dbReference type="RuleBase" id="RU003525"/>
    </source>
</evidence>
<dbReference type="InterPro" id="IPR006656">
    <property type="entry name" value="Mopterin_OxRdtase"/>
</dbReference>
<dbReference type="EMBL" id="LR699119">
    <property type="protein sequence ID" value="VVC75215.1"/>
    <property type="molecule type" value="Genomic_DNA"/>
</dbReference>
<evidence type="ECO:0000256" key="10">
    <source>
        <dbReference type="ARBA" id="ARBA00023027"/>
    </source>
</evidence>
<dbReference type="InterPro" id="IPR006657">
    <property type="entry name" value="MoPterin_dinucl-bd_dom"/>
</dbReference>
<evidence type="ECO:0000256" key="8">
    <source>
        <dbReference type="ARBA" id="ARBA00023004"/>
    </source>
</evidence>
<dbReference type="InterPro" id="IPR036010">
    <property type="entry name" value="2Fe-2S_ferredoxin-like_sf"/>
</dbReference>
<evidence type="ECO:0000256" key="5">
    <source>
        <dbReference type="ARBA" id="ARBA00022719"/>
    </source>
</evidence>
<evidence type="ECO:0000259" key="15">
    <source>
        <dbReference type="PROSITE" id="PS51669"/>
    </source>
</evidence>
<feature type="domain" description="2Fe-2S ferredoxin-type" evidence="14">
    <location>
        <begin position="2"/>
        <end position="80"/>
    </location>
</feature>
<comment type="cofactor">
    <cofactor evidence="1 13">
        <name>[4Fe-4S] cluster</name>
        <dbReference type="ChEBI" id="CHEBI:49883"/>
    </cofactor>
</comment>
<keyword evidence="6 13" id="KW-0479">Metal-binding</keyword>
<feature type="domain" description="4Fe-4S His(Cys)3-ligated-type" evidence="16">
    <location>
        <begin position="80"/>
        <end position="119"/>
    </location>
</feature>
<dbReference type="FunFam" id="3.30.70.20:FF:000002">
    <property type="entry name" value="NADH-ubiquinone oxidoreductase 75 kDa subunit"/>
    <property type="match status" value="1"/>
</dbReference>
<name>A0A5E4PF24_9COXI</name>
<evidence type="ECO:0000256" key="12">
    <source>
        <dbReference type="ARBA" id="ARBA00047712"/>
    </source>
</evidence>
<dbReference type="InterPro" id="IPR006963">
    <property type="entry name" value="Mopterin_OxRdtase_4Fe-4S_dom"/>
</dbReference>
<dbReference type="PROSITE" id="PS51085">
    <property type="entry name" value="2FE2S_FER_2"/>
    <property type="match status" value="1"/>
</dbReference>
<comment type="catalytic activity">
    <reaction evidence="12 13">
        <text>a quinone + NADH + 5 H(+)(in) = a quinol + NAD(+) + 4 H(+)(out)</text>
        <dbReference type="Rhea" id="RHEA:57888"/>
        <dbReference type="ChEBI" id="CHEBI:15378"/>
        <dbReference type="ChEBI" id="CHEBI:24646"/>
        <dbReference type="ChEBI" id="CHEBI:57540"/>
        <dbReference type="ChEBI" id="CHEBI:57945"/>
        <dbReference type="ChEBI" id="CHEBI:132124"/>
    </reaction>
</comment>
<dbReference type="InterPro" id="IPR001041">
    <property type="entry name" value="2Fe-2S_ferredoxin-type"/>
</dbReference>
<sequence length="787" mass="86101">MADIEIEIDGQKLTAKPNQTVIQVADEADIYIPRFCYHKHLSIPANCRMCLVEVEKSPKALPACATPVMQGMKVFTRSQKTLAAQRAVMEFLLINHPLDCPICDQGGECELQDLSMGYGTPFSHYDECKRAVADENLGPLIATEMTRCILCTRCIRFGDEIAGMRELGMTFRGEHEEVSTFVEQAVKSEVSGNIIDICPVGALTSKPYRFTARAWELDQAPSVAAHDCVGSNLNIHTRYGKVMRVVARENELVNQTWISDRDRFSYAGLYHADRLEEPMVKEEGVWRAVEWQRAFEVAAAGLQAVTAEYGADRLGGLASPNSTLEEFYLLQKIIRGLGSPHVDYRLRETDVQDQEAMPLFPGLGMAFSELEHVDAFLLIGSNLRHEQPAAALRVRKAGLKGASISVVNSIDHDFNFPVAAKKIVSPQHLVRVLAEVVQALDESAAREWNMQGTDKEAIQIARLLQGKQKAVVLLGALALQHPHASAIRFLAQKIAALTGAKLGFMTMGANSAGAWLAGAVPHRHAGGSAINHTGLDAYAMLSKPRKGYVLLNVEPDLDCANALMAEEALKQARFVVALSQFRNPVLEACAHVILPVTPFTETAGTFVNAAGDWQSFNGVARAYAEARPGWKVLRVLGNFLHLDGFDYESSEEVKREVRMIAEKMPALVPPVYQPDLSAALEPVPKLVRVGEVPLYAVDGLVRRSRPLQEAQEAMSGSLACVRLHPETAGQLKLLEGERVRVKQQSASAELPLRLDARVAPGAAWVAAGIPATRGLGDMMGEVELEKV</sequence>
<evidence type="ECO:0000256" key="1">
    <source>
        <dbReference type="ARBA" id="ARBA00001966"/>
    </source>
</evidence>
<dbReference type="Pfam" id="PF01568">
    <property type="entry name" value="Molydop_binding"/>
    <property type="match status" value="1"/>
</dbReference>
<comment type="function">
    <text evidence="13">NDH-1 shuttles electrons from NADH, via FMN and iron-sulfur (Fe-S) centers, to quinones in the respiratory chain. Couples the redox reaction to proton translocation (for every two electrons transferred, four hydrogen ions are translocated across the cytoplasmic membrane), and thus conserves the redox energy in a proton gradient.</text>
</comment>
<proteinExistence type="inferred from homology"/>
<dbReference type="Pfam" id="PF13510">
    <property type="entry name" value="Fer2_4"/>
    <property type="match status" value="1"/>
</dbReference>
<dbReference type="SUPFAM" id="SSF53706">
    <property type="entry name" value="Formate dehydrogenase/DMSO reductase, domains 1-3"/>
    <property type="match status" value="1"/>
</dbReference>
<gene>
    <name evidence="17" type="primary">nqo3</name>
    <name evidence="17" type="ORF">AQUSIP_05030</name>
</gene>
<evidence type="ECO:0000256" key="3">
    <source>
        <dbReference type="ARBA" id="ARBA00022485"/>
    </source>
</evidence>
<evidence type="ECO:0000256" key="2">
    <source>
        <dbReference type="ARBA" id="ARBA00005404"/>
    </source>
</evidence>
<keyword evidence="18" id="KW-1185">Reference proteome</keyword>
<dbReference type="Pfam" id="PF22117">
    <property type="entry name" value="Fer4_Nqo3"/>
    <property type="match status" value="1"/>
</dbReference>